<dbReference type="AlphaFoldDB" id="A0A6N3GHD2"/>
<keyword evidence="6" id="KW-0598">Phosphotransferase system</keyword>
<evidence type="ECO:0000256" key="4">
    <source>
        <dbReference type="ARBA" id="ARBA00022597"/>
    </source>
</evidence>
<evidence type="ECO:0000259" key="14">
    <source>
        <dbReference type="PROSITE" id="PS51103"/>
    </source>
</evidence>
<sequence>MMKYLQRLGKSLMLPVAALPVASILMGIGYWIDPSGWGANNVAAAFLLKAGGALIDNMAILFAIGVAVGMSDDNDGTAGLAGLVSWLMITTLLSPAVVAMFKGIDVAEVPAAFSKIQTQFVGIVAGLIGATCYNKFKGTKLPDALGFFSGKRSVAIMTSLASLVAALVLFFVWPVVYNALVSFGKAIIATDAIGAGIYAFFNRLLIPTGLHHALNSVFWFDVAGINDIANFWGGTGVQGQTGMYMTGFFPVMMFGLPAGALAMYHTAKENKKKAVYGLLLAAALSSFFTGVTEPLEFAFMFLAPGLYVLHAGLTGISAIVCTLLPVRAGFNFSAGFVDWFLSFKAPMAENPLLIIPIGLVFALIYYVTFRFAITKFNLKTPGREDDDDEEFSDNSAISGDMGELAKAYIEALGGRDNIVSVDNCVTRLRLGVKDNAIIVDKKLTALGARGVIRPGKGNIQVIVGTNVQFVADAVKAELKK</sequence>
<dbReference type="InterPro" id="IPR003352">
    <property type="entry name" value="PTS_EIIC"/>
</dbReference>
<feature type="transmembrane region" description="Helical" evidence="12">
    <location>
        <begin position="213"/>
        <end position="232"/>
    </location>
</feature>
<feature type="transmembrane region" description="Helical" evidence="12">
    <location>
        <begin position="274"/>
        <end position="291"/>
    </location>
</feature>
<feature type="transmembrane region" description="Helical" evidence="12">
    <location>
        <begin position="179"/>
        <end position="201"/>
    </location>
</feature>
<keyword evidence="9 12" id="KW-1133">Transmembrane helix</keyword>
<evidence type="ECO:0000256" key="3">
    <source>
        <dbReference type="ARBA" id="ARBA00022475"/>
    </source>
</evidence>
<feature type="domain" description="PTS EIIC type-1" evidence="14">
    <location>
        <begin position="1"/>
        <end position="385"/>
    </location>
</feature>
<dbReference type="InterPro" id="IPR036878">
    <property type="entry name" value="Glu_permease_IIB"/>
</dbReference>
<name>A0A6N3GHD2_9CLOT</name>
<accession>A0A6N3GHD2</accession>
<dbReference type="GO" id="GO:0019866">
    <property type="term" value="C:organelle inner membrane"/>
    <property type="evidence" value="ECO:0007669"/>
    <property type="project" value="InterPro"/>
</dbReference>
<dbReference type="GO" id="GO:0008982">
    <property type="term" value="F:protein-N(PI)-phosphohistidine-sugar phosphotransferase activity"/>
    <property type="evidence" value="ECO:0007669"/>
    <property type="project" value="InterPro"/>
</dbReference>
<dbReference type="InterPro" id="IPR013013">
    <property type="entry name" value="PTS_EIIC_1"/>
</dbReference>
<keyword evidence="8" id="KW-0418">Kinase</keyword>
<keyword evidence="3" id="KW-1003">Cell membrane</keyword>
<dbReference type="InterPro" id="IPR050429">
    <property type="entry name" value="PTS_Glucose_EIICBA"/>
</dbReference>
<feature type="transmembrane region" description="Helical" evidence="12">
    <location>
        <begin position="154"/>
        <end position="173"/>
    </location>
</feature>
<dbReference type="PROSITE" id="PS51103">
    <property type="entry name" value="PTS_EIIC_TYPE_1"/>
    <property type="match status" value="1"/>
</dbReference>
<dbReference type="SUPFAM" id="SSF55604">
    <property type="entry name" value="Glucose permease domain IIB"/>
    <property type="match status" value="1"/>
</dbReference>
<feature type="transmembrane region" description="Helical" evidence="12">
    <location>
        <begin position="80"/>
        <end position="104"/>
    </location>
</feature>
<dbReference type="Pfam" id="PF02378">
    <property type="entry name" value="PTS_EIIC"/>
    <property type="match status" value="1"/>
</dbReference>
<dbReference type="Gene3D" id="3.30.1360.60">
    <property type="entry name" value="Glucose permease domain IIB"/>
    <property type="match status" value="1"/>
</dbReference>
<evidence type="ECO:0000259" key="13">
    <source>
        <dbReference type="PROSITE" id="PS51098"/>
    </source>
</evidence>
<evidence type="ECO:0000256" key="10">
    <source>
        <dbReference type="ARBA" id="ARBA00023136"/>
    </source>
</evidence>
<protein>
    <submittedName>
        <fullName evidence="15">PTS system glucose-specific EIICBA component</fullName>
    </submittedName>
</protein>
<dbReference type="Pfam" id="PF00367">
    <property type="entry name" value="PTS_EIIB"/>
    <property type="match status" value="1"/>
</dbReference>
<reference evidence="15" key="1">
    <citation type="submission" date="2019-11" db="EMBL/GenBank/DDBJ databases">
        <authorList>
            <person name="Feng L."/>
        </authorList>
    </citation>
    <scope>NUCLEOTIDE SEQUENCE</scope>
    <source>
        <strain evidence="15">CTertiumLFYP3</strain>
    </source>
</reference>
<feature type="transmembrane region" description="Helical" evidence="12">
    <location>
        <begin position="12"/>
        <end position="32"/>
    </location>
</feature>
<organism evidence="15">
    <name type="scientific">Clostridium tertium</name>
    <dbReference type="NCBI Taxonomy" id="1559"/>
    <lineage>
        <taxon>Bacteria</taxon>
        <taxon>Bacillati</taxon>
        <taxon>Bacillota</taxon>
        <taxon>Clostridia</taxon>
        <taxon>Eubacteriales</taxon>
        <taxon>Clostridiaceae</taxon>
        <taxon>Clostridium</taxon>
    </lineage>
</organism>
<evidence type="ECO:0000256" key="11">
    <source>
        <dbReference type="PROSITE-ProRule" id="PRU00421"/>
    </source>
</evidence>
<dbReference type="NCBIfam" id="TIGR00826">
    <property type="entry name" value="EIIB_glc"/>
    <property type="match status" value="1"/>
</dbReference>
<evidence type="ECO:0000256" key="9">
    <source>
        <dbReference type="ARBA" id="ARBA00022989"/>
    </source>
</evidence>
<dbReference type="EMBL" id="CACRTO010000048">
    <property type="protein sequence ID" value="VYU63493.1"/>
    <property type="molecule type" value="Genomic_DNA"/>
</dbReference>
<keyword evidence="4" id="KW-0762">Sugar transport</keyword>
<evidence type="ECO:0000256" key="6">
    <source>
        <dbReference type="ARBA" id="ARBA00022683"/>
    </source>
</evidence>
<dbReference type="NCBIfam" id="TIGR01998">
    <property type="entry name" value="PTS-II-BC-nag"/>
    <property type="match status" value="1"/>
</dbReference>
<dbReference type="GO" id="GO:0015572">
    <property type="term" value="F:N-acetylglucosamine transmembrane transporter activity"/>
    <property type="evidence" value="ECO:0007669"/>
    <property type="project" value="InterPro"/>
</dbReference>
<feature type="transmembrane region" description="Helical" evidence="12">
    <location>
        <begin position="297"/>
        <end position="321"/>
    </location>
</feature>
<evidence type="ECO:0000313" key="15">
    <source>
        <dbReference type="EMBL" id="VYU63493.1"/>
    </source>
</evidence>
<dbReference type="PANTHER" id="PTHR30009:SF4">
    <property type="entry name" value="PTS SYSTEM N-ACETYLGLUCOSAMINE-SPECIFIC EIICBA COMPONENT"/>
    <property type="match status" value="1"/>
</dbReference>
<dbReference type="GO" id="GO:0009401">
    <property type="term" value="P:phosphoenolpyruvate-dependent sugar phosphotransferase system"/>
    <property type="evidence" value="ECO:0007669"/>
    <property type="project" value="UniProtKB-KW"/>
</dbReference>
<comment type="subcellular location">
    <subcellularLocation>
        <location evidence="1">Cell membrane</location>
        <topology evidence="1">Multi-pass membrane protein</topology>
    </subcellularLocation>
</comment>
<evidence type="ECO:0000256" key="1">
    <source>
        <dbReference type="ARBA" id="ARBA00004651"/>
    </source>
</evidence>
<dbReference type="GO" id="GO:0090563">
    <property type="term" value="F:protein-phosphocysteine-sugar phosphotransferase activity"/>
    <property type="evidence" value="ECO:0007669"/>
    <property type="project" value="TreeGrafter"/>
</dbReference>
<dbReference type="GO" id="GO:0016301">
    <property type="term" value="F:kinase activity"/>
    <property type="evidence" value="ECO:0007669"/>
    <property type="project" value="UniProtKB-KW"/>
</dbReference>
<keyword evidence="7 12" id="KW-0812">Transmembrane</keyword>
<evidence type="ECO:0000256" key="8">
    <source>
        <dbReference type="ARBA" id="ARBA00022777"/>
    </source>
</evidence>
<feature type="transmembrane region" description="Helical" evidence="12">
    <location>
        <begin position="244"/>
        <end position="262"/>
    </location>
</feature>
<keyword evidence="2" id="KW-0813">Transport</keyword>
<feature type="transmembrane region" description="Helical" evidence="12">
    <location>
        <begin position="353"/>
        <end position="373"/>
    </location>
</feature>
<feature type="transmembrane region" description="Helical" evidence="12">
    <location>
        <begin position="44"/>
        <end position="68"/>
    </location>
</feature>
<feature type="domain" description="PTS EIIB type-1" evidence="13">
    <location>
        <begin position="402"/>
        <end position="480"/>
    </location>
</feature>
<evidence type="ECO:0000256" key="7">
    <source>
        <dbReference type="ARBA" id="ARBA00022692"/>
    </source>
</evidence>
<keyword evidence="5" id="KW-0808">Transferase</keyword>
<evidence type="ECO:0000256" key="12">
    <source>
        <dbReference type="SAM" id="Phobius"/>
    </source>
</evidence>
<feature type="transmembrane region" description="Helical" evidence="12">
    <location>
        <begin position="116"/>
        <end position="133"/>
    </location>
</feature>
<keyword evidence="10 12" id="KW-0472">Membrane</keyword>
<evidence type="ECO:0000256" key="5">
    <source>
        <dbReference type="ARBA" id="ARBA00022679"/>
    </source>
</evidence>
<dbReference type="InterPro" id="IPR010974">
    <property type="entry name" value="PTS_IIBC_nag"/>
</dbReference>
<dbReference type="PROSITE" id="PS51098">
    <property type="entry name" value="PTS_EIIB_TYPE_1"/>
    <property type="match status" value="1"/>
</dbReference>
<dbReference type="InterPro" id="IPR018113">
    <property type="entry name" value="PTrfase_EIIB_Cys"/>
</dbReference>
<dbReference type="GO" id="GO:0015764">
    <property type="term" value="P:N-acetylglucosamine transport"/>
    <property type="evidence" value="ECO:0007669"/>
    <property type="project" value="TreeGrafter"/>
</dbReference>
<proteinExistence type="predicted"/>
<dbReference type="RefSeq" id="WP_156627681.1">
    <property type="nucleotide sequence ID" value="NZ_CACRTO010000048.1"/>
</dbReference>
<feature type="active site" description="Phosphocysteine intermediate; for EIIB activity" evidence="11">
    <location>
        <position position="424"/>
    </location>
</feature>
<dbReference type="PANTHER" id="PTHR30009">
    <property type="entry name" value="CYTOCHROME C-TYPE SYNTHESIS PROTEIN AND PTS TRANSMEMBRANE COMPONENT"/>
    <property type="match status" value="1"/>
</dbReference>
<dbReference type="InterPro" id="IPR001996">
    <property type="entry name" value="PTS_IIB_1"/>
</dbReference>
<evidence type="ECO:0000256" key="2">
    <source>
        <dbReference type="ARBA" id="ARBA00022448"/>
    </source>
</evidence>
<dbReference type="CDD" id="cd00212">
    <property type="entry name" value="PTS_IIB_glc"/>
    <property type="match status" value="1"/>
</dbReference>
<gene>
    <name evidence="15" type="primary">ptsG_4</name>
    <name evidence="15" type="ORF">CTLFYP3_03229</name>
</gene>
<dbReference type="PROSITE" id="PS01035">
    <property type="entry name" value="PTS_EIIB_TYPE_1_CYS"/>
    <property type="match status" value="1"/>
</dbReference>
<dbReference type="GO" id="GO:0005886">
    <property type="term" value="C:plasma membrane"/>
    <property type="evidence" value="ECO:0007669"/>
    <property type="project" value="UniProtKB-SubCell"/>
</dbReference>